<sequence length="297" mass="32902">MADNSDSSHHSTPSPSPTQHVATPLPGTVEAASKKPIPSPPHHNSSSDQEPLPRTVEEASKKPITRPPRFVPVAIDYRLFAQECKDNVLEHIASGHPTLKDYLNRARDQDKTSWFACIEGNNQYGGHNGDGIQILDHLQFIDFATRAYDAYPREITIRVVMAEPHNALNVLRLHIKDLHPRGLTPNDAARYTASLEMGRTAPMAIDLDEVVSPNANAKRSDVTPPSKRVQFYALRNNGNGHLSYCERHTSTAPNSPTKIQVVDPRTGRTIANLSNKMLEDCDGVAKILRKKKRAHKA</sequence>
<name>A0A2N5U286_9BASI</name>
<evidence type="ECO:0000313" key="3">
    <source>
        <dbReference type="EMBL" id="PLW31860.1"/>
    </source>
</evidence>
<dbReference type="AlphaFoldDB" id="A0A2N5U286"/>
<evidence type="ECO:0000313" key="2">
    <source>
        <dbReference type="EMBL" id="PLW19713.1"/>
    </source>
</evidence>
<gene>
    <name evidence="2" type="ORF">PCASD_13190</name>
    <name evidence="3" type="ORF">PCASD_13217</name>
</gene>
<evidence type="ECO:0000313" key="4">
    <source>
        <dbReference type="Proteomes" id="UP000235392"/>
    </source>
</evidence>
<dbReference type="EMBL" id="PGCI01000710">
    <property type="protein sequence ID" value="PLW19713.1"/>
    <property type="molecule type" value="Genomic_DNA"/>
</dbReference>
<protein>
    <submittedName>
        <fullName evidence="3">Uncharacterized protein</fullName>
    </submittedName>
</protein>
<feature type="region of interest" description="Disordered" evidence="1">
    <location>
        <begin position="1"/>
        <end position="64"/>
    </location>
</feature>
<reference evidence="3 4" key="1">
    <citation type="submission" date="2017-11" db="EMBL/GenBank/DDBJ databases">
        <title>De novo assembly and phasing of dikaryotic genomes from two isolates of Puccinia coronata f. sp. avenae, the causal agent of oat crown rust.</title>
        <authorList>
            <person name="Miller M.E."/>
            <person name="Zhang Y."/>
            <person name="Omidvar V."/>
            <person name="Sperschneider J."/>
            <person name="Schwessinger B."/>
            <person name="Raley C."/>
            <person name="Palmer J.M."/>
            <person name="Garnica D."/>
            <person name="Upadhyaya N."/>
            <person name="Rathjen J."/>
            <person name="Taylor J.M."/>
            <person name="Park R.F."/>
            <person name="Dodds P.N."/>
            <person name="Hirsch C.D."/>
            <person name="Kianian S.F."/>
            <person name="Figueroa M."/>
        </authorList>
    </citation>
    <scope>NUCLEOTIDE SEQUENCE [LARGE SCALE GENOMIC DNA]</scope>
    <source>
        <strain evidence="3">12SD80</strain>
    </source>
</reference>
<organism evidence="3 4">
    <name type="scientific">Puccinia coronata f. sp. avenae</name>
    <dbReference type="NCBI Taxonomy" id="200324"/>
    <lineage>
        <taxon>Eukaryota</taxon>
        <taxon>Fungi</taxon>
        <taxon>Dikarya</taxon>
        <taxon>Basidiomycota</taxon>
        <taxon>Pucciniomycotina</taxon>
        <taxon>Pucciniomycetes</taxon>
        <taxon>Pucciniales</taxon>
        <taxon>Pucciniaceae</taxon>
        <taxon>Puccinia</taxon>
    </lineage>
</organism>
<accession>A0A2N5U286</accession>
<dbReference type="Proteomes" id="UP000235392">
    <property type="component" value="Unassembled WGS sequence"/>
</dbReference>
<proteinExistence type="predicted"/>
<evidence type="ECO:0000256" key="1">
    <source>
        <dbReference type="SAM" id="MobiDB-lite"/>
    </source>
</evidence>
<comment type="caution">
    <text evidence="3">The sequence shown here is derived from an EMBL/GenBank/DDBJ whole genome shotgun (WGS) entry which is preliminary data.</text>
</comment>
<dbReference type="EMBL" id="PGCI01000258">
    <property type="protein sequence ID" value="PLW31860.1"/>
    <property type="molecule type" value="Genomic_DNA"/>
</dbReference>